<dbReference type="InterPro" id="IPR027417">
    <property type="entry name" value="P-loop_NTPase"/>
</dbReference>
<dbReference type="CDD" id="cd17926">
    <property type="entry name" value="DEXHc_RE"/>
    <property type="match status" value="1"/>
</dbReference>
<keyword evidence="2" id="KW-0067">ATP-binding</keyword>
<keyword evidence="2" id="KW-0378">Hydrolase</keyword>
<dbReference type="EMBL" id="WCTR01000014">
    <property type="protein sequence ID" value="KAB4210352.1"/>
    <property type="molecule type" value="Genomic_DNA"/>
</dbReference>
<dbReference type="InterPro" id="IPR006935">
    <property type="entry name" value="Helicase/UvrB_N"/>
</dbReference>
<keyword evidence="2" id="KW-0547">Nucleotide-binding</keyword>
<dbReference type="SMART" id="SM00487">
    <property type="entry name" value="DEXDc"/>
    <property type="match status" value="1"/>
</dbReference>
<dbReference type="Gene3D" id="3.30.870.10">
    <property type="entry name" value="Endonuclease Chain A"/>
    <property type="match status" value="1"/>
</dbReference>
<dbReference type="GO" id="GO:0003677">
    <property type="term" value="F:DNA binding"/>
    <property type="evidence" value="ECO:0007669"/>
    <property type="project" value="InterPro"/>
</dbReference>
<dbReference type="Pfam" id="PF22548">
    <property type="entry name" value="AEP-TOTE"/>
    <property type="match status" value="1"/>
</dbReference>
<proteinExistence type="predicted"/>
<accession>A0A7J5HI55</accession>
<dbReference type="GO" id="GO:0004386">
    <property type="term" value="F:helicase activity"/>
    <property type="evidence" value="ECO:0007669"/>
    <property type="project" value="UniProtKB-KW"/>
</dbReference>
<name>A0A7J5HI55_BACUN</name>
<dbReference type="Gene3D" id="3.40.50.300">
    <property type="entry name" value="P-loop containing nucleotide triphosphate hydrolases"/>
    <property type="match status" value="2"/>
</dbReference>
<sequence length="958" mass="109253">MNGTFMDMRYTYEELWEAYQNLLRENAVLNQEIQRLKSRNGKAGGTVGDSTLFQKEQPDVRLSLEEKVALFRSLFRGREDVFARRWYSRTSDKSGYQPVCLNEWNRAFCDKKKFKCAECPHRQFKVLSYEDVYKHLEGKHPEGCDVIGAYAILPDNTCCFLCADFDDKSCVHGYQTDVLAYVKVCKSWGIHCYMERSRSGNGAHVWIFFGQPVPAVKARKLGFALLTHAMERDVKLTFKSYDRLFPNQDYLPEGGLGNLVALPLQGQARKLGNSVFVDEDFVAFKDQWNYLRQVVKVSEKEVDVLLQRKGLSTDIGELSTTSETAPWKVPGVQAVTRYDFPKTMNIVRSNQIYVPLKGVSGKVLSHLKRVASFRNPEFYAKQGMRLSTYNIPRIISCAEVLEDYLALPRGCEDAVLDLLNVSEVAYTIQDEREKGQVLTVHFKGQLREEQAEAVHVLMQYDQGILNGTTAFGKTVTAIGLIAERKVNTLILVHTRTLLEQWKVRLEEFLELEYPIEETVPKRGRKKAFSPFGTLDSKGNSLHGWVDVALMQSCLTDEGAKSFVRQYGMVIVDECHHVSAVNFEQILKSVPATYVYGLTATPIRKDGHQPIIFMQCGPIRYSADAKSQITRQTFKRWLVPRFTAYRDLLDEPPIYARIVQSLATDEQRNAQIVEDVRMALADGRTPIVLTTLTSHVERLGLLLSAYCRHVITLVGSESMKEKREKMERLAALPPEEPLVIMATGRYVGEGFDYPRLDTLFLVSPVSWKGIVAQYAGRLHREYHGKTDVRIYDYIDIHLPLCDRMYQRRLKGYAAIGYQLLEKGVLVTGHHTQSIFSGNNYLSPLVEDIAQARHSVIISVTKTGLKKRSQLGIALKEAMQRGVQVVVFVKNKTKEAEWLQREGLTVRVSERLTFQLVMIDKKKMWYGSINYMGYATEEECAVRFSDEHLTAEMLDVLYGE</sequence>
<dbReference type="CDD" id="cd09126">
    <property type="entry name" value="PLDc_C_DEXD_like"/>
    <property type="match status" value="1"/>
</dbReference>
<dbReference type="PROSITE" id="PS51192">
    <property type="entry name" value="HELICASE_ATP_BIND_1"/>
    <property type="match status" value="1"/>
</dbReference>
<reference evidence="2 3" key="1">
    <citation type="journal article" date="2019" name="Nat. Med.">
        <title>A library of human gut bacterial isolates paired with longitudinal multiomics data enables mechanistic microbiome research.</title>
        <authorList>
            <person name="Poyet M."/>
            <person name="Groussin M."/>
            <person name="Gibbons S.M."/>
            <person name="Avila-Pacheco J."/>
            <person name="Jiang X."/>
            <person name="Kearney S.M."/>
            <person name="Perrotta A.R."/>
            <person name="Berdy B."/>
            <person name="Zhao S."/>
            <person name="Lieberman T.D."/>
            <person name="Swanson P.K."/>
            <person name="Smith M."/>
            <person name="Roesemann S."/>
            <person name="Alexander J.E."/>
            <person name="Rich S.A."/>
            <person name="Livny J."/>
            <person name="Vlamakis H."/>
            <person name="Clish C."/>
            <person name="Bullock K."/>
            <person name="Deik A."/>
            <person name="Scott J."/>
            <person name="Pierce K.A."/>
            <person name="Xavier R.J."/>
            <person name="Alm E.J."/>
        </authorList>
    </citation>
    <scope>NUCLEOTIDE SEQUENCE [LARGE SCALE GENOMIC DNA]</scope>
    <source>
        <strain evidence="2 3">BIOML-A11</strain>
    </source>
</reference>
<dbReference type="AlphaFoldDB" id="A0A7J5HI55"/>
<organism evidence="2 3">
    <name type="scientific">Bacteroides uniformis</name>
    <dbReference type="NCBI Taxonomy" id="820"/>
    <lineage>
        <taxon>Bacteria</taxon>
        <taxon>Pseudomonadati</taxon>
        <taxon>Bacteroidota</taxon>
        <taxon>Bacteroidia</taxon>
        <taxon>Bacteroidales</taxon>
        <taxon>Bacteroidaceae</taxon>
        <taxon>Bacteroides</taxon>
    </lineage>
</organism>
<gene>
    <name evidence="2" type="ORF">GAP55_17225</name>
</gene>
<dbReference type="InterPro" id="IPR054347">
    <property type="entry name" value="TOTE_primase"/>
</dbReference>
<evidence type="ECO:0000313" key="3">
    <source>
        <dbReference type="Proteomes" id="UP000466952"/>
    </source>
</evidence>
<dbReference type="PANTHER" id="PTHR47396:SF1">
    <property type="entry name" value="ATP-DEPENDENT HELICASE IRC3-RELATED"/>
    <property type="match status" value="1"/>
</dbReference>
<feature type="domain" description="Helicase ATP-binding" evidence="1">
    <location>
        <begin position="454"/>
        <end position="619"/>
    </location>
</feature>
<comment type="caution">
    <text evidence="2">The sequence shown here is derived from an EMBL/GenBank/DDBJ whole genome shotgun (WGS) entry which is preliminary data.</text>
</comment>
<dbReference type="Proteomes" id="UP000466952">
    <property type="component" value="Unassembled WGS sequence"/>
</dbReference>
<dbReference type="SUPFAM" id="SSF52540">
    <property type="entry name" value="P-loop containing nucleoside triphosphate hydrolases"/>
    <property type="match status" value="2"/>
</dbReference>
<dbReference type="InterPro" id="IPR014001">
    <property type="entry name" value="Helicase_ATP-bd"/>
</dbReference>
<dbReference type="CDD" id="cd18785">
    <property type="entry name" value="SF2_C"/>
    <property type="match status" value="1"/>
</dbReference>
<dbReference type="GO" id="GO:0016787">
    <property type="term" value="F:hydrolase activity"/>
    <property type="evidence" value="ECO:0007669"/>
    <property type="project" value="InterPro"/>
</dbReference>
<dbReference type="PANTHER" id="PTHR47396">
    <property type="entry name" value="TYPE I RESTRICTION ENZYME ECOKI R PROTEIN"/>
    <property type="match status" value="1"/>
</dbReference>
<evidence type="ECO:0000259" key="1">
    <source>
        <dbReference type="PROSITE" id="PS51192"/>
    </source>
</evidence>
<dbReference type="GO" id="GO:0005524">
    <property type="term" value="F:ATP binding"/>
    <property type="evidence" value="ECO:0007669"/>
    <property type="project" value="InterPro"/>
</dbReference>
<dbReference type="InterPro" id="IPR050742">
    <property type="entry name" value="Helicase_Restrict-Modif_Enz"/>
</dbReference>
<dbReference type="Pfam" id="PF04851">
    <property type="entry name" value="ResIII"/>
    <property type="match status" value="1"/>
</dbReference>
<keyword evidence="2" id="KW-0347">Helicase</keyword>
<dbReference type="GO" id="GO:0005829">
    <property type="term" value="C:cytosol"/>
    <property type="evidence" value="ECO:0007669"/>
    <property type="project" value="TreeGrafter"/>
</dbReference>
<protein>
    <submittedName>
        <fullName evidence="2">DEAD/DEAH box helicase</fullName>
    </submittedName>
</protein>
<evidence type="ECO:0000313" key="2">
    <source>
        <dbReference type="EMBL" id="KAB4210352.1"/>
    </source>
</evidence>
<dbReference type="SUPFAM" id="SSF56024">
    <property type="entry name" value="Phospholipase D/nuclease"/>
    <property type="match status" value="1"/>
</dbReference>